<evidence type="ECO:0000313" key="2">
    <source>
        <dbReference type="Proteomes" id="UP000245474"/>
    </source>
</evidence>
<dbReference type="Proteomes" id="UP000245474">
    <property type="component" value="Unassembled WGS sequence"/>
</dbReference>
<dbReference type="EMBL" id="QFFI01000034">
    <property type="protein sequence ID" value="PWG61470.1"/>
    <property type="molecule type" value="Genomic_DNA"/>
</dbReference>
<accession>A0A2U2MX86</accession>
<dbReference type="AlphaFoldDB" id="A0A2U2MX86"/>
<reference evidence="1 2" key="1">
    <citation type="submission" date="2018-05" db="EMBL/GenBank/DDBJ databases">
        <title>Spiribacter halobius sp. nov., a moderately halophilic bacterium isolated from marine solar saltern.</title>
        <authorList>
            <person name="Zheng W.-S."/>
            <person name="Lu D.-C."/>
            <person name="Du Z.-J."/>
        </authorList>
    </citation>
    <scope>NUCLEOTIDE SEQUENCE [LARGE SCALE GENOMIC DNA]</scope>
    <source>
        <strain evidence="1 2">E85</strain>
    </source>
</reference>
<sequence>MRRISKQEKISGSEVVRRAIEAYDLDSGRDRDAEAALEVMVESIRVTRSELAALQKRLDETMSHAYRERVRKQVRDDVRAHLVTHPEELDALADYFGGQR</sequence>
<protein>
    <submittedName>
        <fullName evidence="1">Uncharacterized protein</fullName>
    </submittedName>
</protein>
<organism evidence="1 2">
    <name type="scientific">Sediminicurvatus halobius</name>
    <dbReference type="NCBI Taxonomy" id="2182432"/>
    <lineage>
        <taxon>Bacteria</taxon>
        <taxon>Pseudomonadati</taxon>
        <taxon>Pseudomonadota</taxon>
        <taxon>Gammaproteobacteria</taxon>
        <taxon>Chromatiales</taxon>
        <taxon>Ectothiorhodospiraceae</taxon>
        <taxon>Sediminicurvatus</taxon>
    </lineage>
</organism>
<name>A0A2U2MX86_9GAMM</name>
<gene>
    <name evidence="1" type="ORF">DEM34_16360</name>
</gene>
<comment type="caution">
    <text evidence="1">The sequence shown here is derived from an EMBL/GenBank/DDBJ whole genome shotgun (WGS) entry which is preliminary data.</text>
</comment>
<proteinExistence type="predicted"/>
<keyword evidence="2" id="KW-1185">Reference proteome</keyword>
<evidence type="ECO:0000313" key="1">
    <source>
        <dbReference type="EMBL" id="PWG61470.1"/>
    </source>
</evidence>